<keyword evidence="3" id="KW-1185">Reference proteome</keyword>
<reference evidence="2 3" key="1">
    <citation type="submission" date="2018-02" db="EMBL/GenBank/DDBJ databases">
        <title>Whole genome sequencing of endophytic bacterium.</title>
        <authorList>
            <person name="Eedara R."/>
            <person name="Podile A.R."/>
        </authorList>
    </citation>
    <scope>NUCLEOTIDE SEQUENCE [LARGE SCALE GENOMIC DNA]</scope>
    <source>
        <strain evidence="2 3">RP1T</strain>
    </source>
</reference>
<feature type="domain" description="YcaO" evidence="1">
    <location>
        <begin position="72"/>
        <end position="408"/>
    </location>
</feature>
<dbReference type="NCBIfam" id="TIGR00702">
    <property type="entry name" value="YcaO-type kinase domain"/>
    <property type="match status" value="1"/>
</dbReference>
<proteinExistence type="predicted"/>
<dbReference type="PANTHER" id="PTHR37809:SF1">
    <property type="entry name" value="RIBOSOMAL PROTEIN S12 METHYLTHIOTRANSFERASE ACCESSORY FACTOR YCAO"/>
    <property type="match status" value="1"/>
</dbReference>
<dbReference type="AlphaFoldDB" id="A0A2S9QHU4"/>
<dbReference type="OrthoDB" id="109999at2"/>
<sequence length="408" mass="44478">MLKLDWELDSPQQAESTVLEEGAADPPQLPIPALLKAFGISRIGDLTELDVIGVPVWFAVRPNSRTLAVSQGKGLSHEQARISAIMESVESSVAEQTRELISAFGSIAEMRERGFFLVPLERIDRCRGNAFSLNVQRAWVPGIEYLTSRPTHAPYELIGLDLRTTFPWDHVSFHMSSTGLAAGPSFEFAALSALLEIIERDATALNELFGIRKVFAQPIQWQRNINQSLDVVMDRLHAANLDARLYKVVSKVGLPVVTATITRPVLDETGTGVRLSGGDACRMSVAEAALAALLEAIQSRLTNIAGSRDDMDAGQYRSVGSRLPALSKEAVALSDLSREDHRGAFRTARECLDAVVEKLADAGYPEIYLFDLPTNMSGVHVVRAIVPEMKTAARGGIIKCKLSDLGIF</sequence>
<gene>
    <name evidence="2" type="ORF">C5L14_06885</name>
</gene>
<dbReference type="RefSeq" id="WP_105861273.1">
    <property type="nucleotide sequence ID" value="NZ_PUEJ01000002.1"/>
</dbReference>
<dbReference type="EMBL" id="PUEJ01000002">
    <property type="protein sequence ID" value="PRH88931.1"/>
    <property type="molecule type" value="Genomic_DNA"/>
</dbReference>
<evidence type="ECO:0000313" key="3">
    <source>
        <dbReference type="Proteomes" id="UP000237682"/>
    </source>
</evidence>
<name>A0A2S9QHU4_9HYPH</name>
<evidence type="ECO:0000259" key="1">
    <source>
        <dbReference type="PROSITE" id="PS51664"/>
    </source>
</evidence>
<comment type="caution">
    <text evidence="2">The sequence shown here is derived from an EMBL/GenBank/DDBJ whole genome shotgun (WGS) entry which is preliminary data.</text>
</comment>
<dbReference type="PROSITE" id="PS51664">
    <property type="entry name" value="YCAO"/>
    <property type="match status" value="1"/>
</dbReference>
<dbReference type="InterPro" id="IPR003776">
    <property type="entry name" value="YcaO-like_dom"/>
</dbReference>
<dbReference type="PANTHER" id="PTHR37809">
    <property type="entry name" value="RIBOSOMAL PROTEIN S12 METHYLTHIOTRANSFERASE ACCESSORY FACTOR YCAO"/>
    <property type="match status" value="1"/>
</dbReference>
<protein>
    <recommendedName>
        <fullName evidence="1">YcaO domain-containing protein</fullName>
    </recommendedName>
</protein>
<evidence type="ECO:0000313" key="2">
    <source>
        <dbReference type="EMBL" id="PRH88931.1"/>
    </source>
</evidence>
<dbReference type="Pfam" id="PF02624">
    <property type="entry name" value="YcaO"/>
    <property type="match status" value="1"/>
</dbReference>
<dbReference type="Gene3D" id="3.30.1330.230">
    <property type="match status" value="2"/>
</dbReference>
<organism evidence="2 3">
    <name type="scientific">Labrys okinawensis</name>
    <dbReference type="NCBI Taxonomy" id="346911"/>
    <lineage>
        <taxon>Bacteria</taxon>
        <taxon>Pseudomonadati</taxon>
        <taxon>Pseudomonadota</taxon>
        <taxon>Alphaproteobacteria</taxon>
        <taxon>Hyphomicrobiales</taxon>
        <taxon>Xanthobacteraceae</taxon>
        <taxon>Labrys</taxon>
    </lineage>
</organism>
<dbReference type="Proteomes" id="UP000237682">
    <property type="component" value="Unassembled WGS sequence"/>
</dbReference>
<accession>A0A2S9QHU4</accession>